<dbReference type="PANTHER" id="PTHR43883:SF1">
    <property type="entry name" value="GLUCONOKINASE"/>
    <property type="match status" value="1"/>
</dbReference>
<reference evidence="3 4" key="1">
    <citation type="submission" date="2020-08" db="EMBL/GenBank/DDBJ databases">
        <title>Genomic Encyclopedia of Type Strains, Phase IV (KMG-IV): sequencing the most valuable type-strain genomes for metagenomic binning, comparative biology and taxonomic classification.</title>
        <authorList>
            <person name="Goeker M."/>
        </authorList>
    </citation>
    <scope>NUCLEOTIDE SEQUENCE [LARGE SCALE GENOMIC DNA]</scope>
    <source>
        <strain evidence="3 4">DSM 11590</strain>
    </source>
</reference>
<dbReference type="InterPro" id="IPR002575">
    <property type="entry name" value="Aminoglycoside_PTrfase"/>
</dbReference>
<dbReference type="AlphaFoldDB" id="A0A7X0DKP9"/>
<dbReference type="InterPro" id="IPR027417">
    <property type="entry name" value="P-loop_NTPase"/>
</dbReference>
<dbReference type="Proteomes" id="UP000544872">
    <property type="component" value="Unassembled WGS sequence"/>
</dbReference>
<dbReference type="SUPFAM" id="SSF52540">
    <property type="entry name" value="P-loop containing nucleoside triphosphate hydrolases"/>
    <property type="match status" value="1"/>
</dbReference>
<dbReference type="RefSeq" id="WP_184261154.1">
    <property type="nucleotide sequence ID" value="NZ_JACIIX010000001.1"/>
</dbReference>
<dbReference type="SUPFAM" id="SSF56112">
    <property type="entry name" value="Protein kinase-like (PK-like)"/>
    <property type="match status" value="1"/>
</dbReference>
<feature type="domain" description="Aminoglycoside phosphotransferase" evidence="2">
    <location>
        <begin position="151"/>
        <end position="297"/>
    </location>
</feature>
<dbReference type="InterPro" id="IPR052732">
    <property type="entry name" value="Cell-binding_unc_protein"/>
</dbReference>
<feature type="region of interest" description="Disordered" evidence="1">
    <location>
        <begin position="506"/>
        <end position="529"/>
    </location>
</feature>
<protein>
    <recommendedName>
        <fullName evidence="2">Aminoglycoside phosphotransferase domain-containing protein</fullName>
    </recommendedName>
</protein>
<dbReference type="EMBL" id="JACIIX010000001">
    <property type="protein sequence ID" value="MBB6209178.1"/>
    <property type="molecule type" value="Genomic_DNA"/>
</dbReference>
<sequence>MTQTETPPPASDGQPLYDQQRAYSLLADPATHGLPAGTPVERIDTHISAVFLAGSQALKLKKAVTLPFLDFAPLQAREAACRAEVTLNRRTAPSLYLGVSALCQGADGTLSLHDTPPAGTEVVDWVIRMARFPQDALLESVAARRGLDRPLLLDLAEGLAAFHQAAAPTQAHGGAAAMHHTLDGNAVSMNVHRGTVFKGREIDRVIAATRSRIHALTARLDQRRADGLVRQCHGDLHLRNICLLDGKPVAFDCIEFNQDFAQIDILYDLAFLLMDLRHAGYTREASTVLNAWLEQTNDLDGLVLLPLFLSLRAQIRAHVLASIAAYHADPSALHAEARRYLREADAYLHPSTPRLIAVGGLSGSGKSRCARHLAAGLGQGTGAVVLRTDVIRKRLHGCGPYDTLPPEAYTPESSAHTYAALYADALRVLGSGLPVIADAVFAKAGERDAIAAVAAVAGVPFHGLWLEADTAVAADRIRKRTRNASDATVAVLQQQQTYDTGPIHWTRINSSGSRRDTDRQARAALRPQG</sequence>
<dbReference type="PANTHER" id="PTHR43883">
    <property type="entry name" value="SLR0207 PROTEIN"/>
    <property type="match status" value="1"/>
</dbReference>
<dbReference type="Gene3D" id="3.40.50.300">
    <property type="entry name" value="P-loop containing nucleotide triphosphate hydrolases"/>
    <property type="match status" value="1"/>
</dbReference>
<evidence type="ECO:0000313" key="3">
    <source>
        <dbReference type="EMBL" id="MBB6209178.1"/>
    </source>
</evidence>
<evidence type="ECO:0000256" key="1">
    <source>
        <dbReference type="SAM" id="MobiDB-lite"/>
    </source>
</evidence>
<keyword evidence="4" id="KW-1185">Reference proteome</keyword>
<dbReference type="Pfam" id="PF13671">
    <property type="entry name" value="AAA_33"/>
    <property type="match status" value="1"/>
</dbReference>
<dbReference type="Pfam" id="PF01636">
    <property type="entry name" value="APH"/>
    <property type="match status" value="1"/>
</dbReference>
<evidence type="ECO:0000313" key="4">
    <source>
        <dbReference type="Proteomes" id="UP000544872"/>
    </source>
</evidence>
<dbReference type="InterPro" id="IPR011009">
    <property type="entry name" value="Kinase-like_dom_sf"/>
</dbReference>
<accession>A0A7X0DKP9</accession>
<gene>
    <name evidence="3" type="ORF">FHS48_000559</name>
</gene>
<comment type="caution">
    <text evidence="3">The sequence shown here is derived from an EMBL/GenBank/DDBJ whole genome shotgun (WGS) entry which is preliminary data.</text>
</comment>
<name>A0A7X0DKP9_NOVIT</name>
<organism evidence="3 4">
    <name type="scientific">Novispirillum itersonii</name>
    <name type="common">Aquaspirillum itersonii</name>
    <dbReference type="NCBI Taxonomy" id="189"/>
    <lineage>
        <taxon>Bacteria</taxon>
        <taxon>Pseudomonadati</taxon>
        <taxon>Pseudomonadota</taxon>
        <taxon>Alphaproteobacteria</taxon>
        <taxon>Rhodospirillales</taxon>
        <taxon>Novispirillaceae</taxon>
        <taxon>Novispirillum</taxon>
    </lineage>
</organism>
<evidence type="ECO:0000259" key="2">
    <source>
        <dbReference type="Pfam" id="PF01636"/>
    </source>
</evidence>
<proteinExistence type="predicted"/>